<gene>
    <name evidence="2" type="ORF">PIB30_103414</name>
</gene>
<evidence type="ECO:0000256" key="1">
    <source>
        <dbReference type="SAM" id="MobiDB-lite"/>
    </source>
</evidence>
<protein>
    <submittedName>
        <fullName evidence="2">Uncharacterized protein</fullName>
    </submittedName>
</protein>
<feature type="region of interest" description="Disordered" evidence="1">
    <location>
        <begin position="24"/>
        <end position="70"/>
    </location>
</feature>
<dbReference type="EMBL" id="JASCZI010245012">
    <property type="protein sequence ID" value="MED6214469.1"/>
    <property type="molecule type" value="Genomic_DNA"/>
</dbReference>
<feature type="compositionally biased region" description="Acidic residues" evidence="1">
    <location>
        <begin position="58"/>
        <end position="70"/>
    </location>
</feature>
<proteinExistence type="predicted"/>
<dbReference type="Proteomes" id="UP001341840">
    <property type="component" value="Unassembled WGS sequence"/>
</dbReference>
<comment type="caution">
    <text evidence="2">The sequence shown here is derived from an EMBL/GenBank/DDBJ whole genome shotgun (WGS) entry which is preliminary data.</text>
</comment>
<feature type="compositionally biased region" description="Acidic residues" evidence="1">
    <location>
        <begin position="39"/>
        <end position="50"/>
    </location>
</feature>
<accession>A0ABU6YYN5</accession>
<sequence>MEKQISCKDMLMSNGGLNLIHRWPIQKRSENGSKIIPREDEEFSPNEESDQQSKDNSNEDDCFGINLDDD</sequence>
<name>A0ABU6YYN5_9FABA</name>
<keyword evidence="3" id="KW-1185">Reference proteome</keyword>
<organism evidence="2 3">
    <name type="scientific">Stylosanthes scabra</name>
    <dbReference type="NCBI Taxonomy" id="79078"/>
    <lineage>
        <taxon>Eukaryota</taxon>
        <taxon>Viridiplantae</taxon>
        <taxon>Streptophyta</taxon>
        <taxon>Embryophyta</taxon>
        <taxon>Tracheophyta</taxon>
        <taxon>Spermatophyta</taxon>
        <taxon>Magnoliopsida</taxon>
        <taxon>eudicotyledons</taxon>
        <taxon>Gunneridae</taxon>
        <taxon>Pentapetalae</taxon>
        <taxon>rosids</taxon>
        <taxon>fabids</taxon>
        <taxon>Fabales</taxon>
        <taxon>Fabaceae</taxon>
        <taxon>Papilionoideae</taxon>
        <taxon>50 kb inversion clade</taxon>
        <taxon>dalbergioids sensu lato</taxon>
        <taxon>Dalbergieae</taxon>
        <taxon>Pterocarpus clade</taxon>
        <taxon>Stylosanthes</taxon>
    </lineage>
</organism>
<evidence type="ECO:0000313" key="2">
    <source>
        <dbReference type="EMBL" id="MED6214469.1"/>
    </source>
</evidence>
<evidence type="ECO:0000313" key="3">
    <source>
        <dbReference type="Proteomes" id="UP001341840"/>
    </source>
</evidence>
<reference evidence="2 3" key="1">
    <citation type="journal article" date="2023" name="Plants (Basel)">
        <title>Bridging the Gap: Combining Genomics and Transcriptomics Approaches to Understand Stylosanthes scabra, an Orphan Legume from the Brazilian Caatinga.</title>
        <authorList>
            <person name="Ferreira-Neto J.R.C."/>
            <person name="da Silva M.D."/>
            <person name="Binneck E."/>
            <person name="de Melo N.F."/>
            <person name="da Silva R.H."/>
            <person name="de Melo A.L.T.M."/>
            <person name="Pandolfi V."/>
            <person name="Bustamante F.O."/>
            <person name="Brasileiro-Vidal A.C."/>
            <person name="Benko-Iseppon A.M."/>
        </authorList>
    </citation>
    <scope>NUCLEOTIDE SEQUENCE [LARGE SCALE GENOMIC DNA]</scope>
    <source>
        <tissue evidence="2">Leaves</tissue>
    </source>
</reference>